<sequence length="64" mass="7316">MYAHDGEEVGYISEGRLELAIEDDVHVLETADSFHFDCNRSHSHRNPATDRRTVVVWCVTPPPH</sequence>
<dbReference type="InterPro" id="IPR013096">
    <property type="entry name" value="Cupin_2"/>
</dbReference>
<dbReference type="CDD" id="cd02209">
    <property type="entry name" value="cupin_XRE_C"/>
    <property type="match status" value="1"/>
</dbReference>
<feature type="domain" description="Cupin type-2" evidence="1">
    <location>
        <begin position="3"/>
        <end position="57"/>
    </location>
</feature>
<name>A0ABP8LJ45_9MICO</name>
<comment type="caution">
    <text evidence="2">The sequence shown here is derived from an EMBL/GenBank/DDBJ whole genome shotgun (WGS) entry which is preliminary data.</text>
</comment>
<dbReference type="InterPro" id="IPR014710">
    <property type="entry name" value="RmlC-like_jellyroll"/>
</dbReference>
<proteinExistence type="predicted"/>
<dbReference type="Pfam" id="PF07883">
    <property type="entry name" value="Cupin_2"/>
    <property type="match status" value="1"/>
</dbReference>
<reference evidence="3" key="1">
    <citation type="journal article" date="2019" name="Int. J. Syst. Evol. Microbiol.">
        <title>The Global Catalogue of Microorganisms (GCM) 10K type strain sequencing project: providing services to taxonomists for standard genome sequencing and annotation.</title>
        <authorList>
            <consortium name="The Broad Institute Genomics Platform"/>
            <consortium name="The Broad Institute Genome Sequencing Center for Infectious Disease"/>
            <person name="Wu L."/>
            <person name="Ma J."/>
        </authorList>
    </citation>
    <scope>NUCLEOTIDE SEQUENCE [LARGE SCALE GENOMIC DNA]</scope>
    <source>
        <strain evidence="3">JCM 17810</strain>
    </source>
</reference>
<gene>
    <name evidence="2" type="ORF">GCM10023169_31440</name>
</gene>
<dbReference type="Gene3D" id="2.60.120.10">
    <property type="entry name" value="Jelly Rolls"/>
    <property type="match status" value="1"/>
</dbReference>
<dbReference type="Proteomes" id="UP001500622">
    <property type="component" value="Unassembled WGS sequence"/>
</dbReference>
<organism evidence="2 3">
    <name type="scientific">Georgenia halophila</name>
    <dbReference type="NCBI Taxonomy" id="620889"/>
    <lineage>
        <taxon>Bacteria</taxon>
        <taxon>Bacillati</taxon>
        <taxon>Actinomycetota</taxon>
        <taxon>Actinomycetes</taxon>
        <taxon>Micrococcales</taxon>
        <taxon>Bogoriellaceae</taxon>
        <taxon>Georgenia</taxon>
    </lineage>
</organism>
<evidence type="ECO:0000259" key="1">
    <source>
        <dbReference type="Pfam" id="PF07883"/>
    </source>
</evidence>
<keyword evidence="3" id="KW-1185">Reference proteome</keyword>
<evidence type="ECO:0000313" key="2">
    <source>
        <dbReference type="EMBL" id="GAA4429290.1"/>
    </source>
</evidence>
<evidence type="ECO:0000313" key="3">
    <source>
        <dbReference type="Proteomes" id="UP001500622"/>
    </source>
</evidence>
<dbReference type="SUPFAM" id="SSF51182">
    <property type="entry name" value="RmlC-like cupins"/>
    <property type="match status" value="1"/>
</dbReference>
<protein>
    <recommendedName>
        <fullName evidence="1">Cupin type-2 domain-containing protein</fullName>
    </recommendedName>
</protein>
<dbReference type="EMBL" id="BAABGN010000012">
    <property type="protein sequence ID" value="GAA4429290.1"/>
    <property type="molecule type" value="Genomic_DNA"/>
</dbReference>
<accession>A0ABP8LJ45</accession>
<dbReference type="InterPro" id="IPR011051">
    <property type="entry name" value="RmlC_Cupin_sf"/>
</dbReference>